<feature type="chain" id="PRO_5037343599" evidence="1">
    <location>
        <begin position="21"/>
        <end position="192"/>
    </location>
</feature>
<sequence length="192" mass="20296">MRKLSIVLAALALGAVPAQAEVSGLSDNGFVSRNEVSVTAAPREVWQELVAVNRWWSGDHTYSGDAANLYLDPQATGCFCEKLPVPEGAPSGQRMGSIEHAHIVYADPVRGVLRMTGGLGPLQGEAVHATLTITLKPGSDGGTTVVWNYVVGGYMRMKMADIAPVVDRVLGEQVQRLGARFADGKEAAAPVN</sequence>
<dbReference type="InterPro" id="IPR023393">
    <property type="entry name" value="START-like_dom_sf"/>
</dbReference>
<reference evidence="2" key="1">
    <citation type="journal article" date="2014" name="Int. J. Syst. Evol. Microbiol.">
        <title>Complete genome sequence of Corynebacterium casei LMG S-19264T (=DSM 44701T), isolated from a smear-ripened cheese.</title>
        <authorList>
            <consortium name="US DOE Joint Genome Institute (JGI-PGF)"/>
            <person name="Walter F."/>
            <person name="Albersmeier A."/>
            <person name="Kalinowski J."/>
            <person name="Ruckert C."/>
        </authorList>
    </citation>
    <scope>NUCLEOTIDE SEQUENCE</scope>
    <source>
        <strain evidence="2">KCTC 32422</strain>
    </source>
</reference>
<evidence type="ECO:0000256" key="1">
    <source>
        <dbReference type="SAM" id="SignalP"/>
    </source>
</evidence>
<comment type="caution">
    <text evidence="2">The sequence shown here is derived from an EMBL/GenBank/DDBJ whole genome shotgun (WGS) entry which is preliminary data.</text>
</comment>
<dbReference type="SUPFAM" id="SSF55961">
    <property type="entry name" value="Bet v1-like"/>
    <property type="match status" value="1"/>
</dbReference>
<feature type="signal peptide" evidence="1">
    <location>
        <begin position="1"/>
        <end position="20"/>
    </location>
</feature>
<accession>A0A918RJT1</accession>
<name>A0A918RJT1_9SPHN</name>
<gene>
    <name evidence="2" type="ORF">GCM10011617_20350</name>
</gene>
<evidence type="ECO:0000313" key="2">
    <source>
        <dbReference type="EMBL" id="GGZ99754.1"/>
    </source>
</evidence>
<evidence type="ECO:0000313" key="3">
    <source>
        <dbReference type="Proteomes" id="UP000634139"/>
    </source>
</evidence>
<dbReference type="Proteomes" id="UP000634139">
    <property type="component" value="Unassembled WGS sequence"/>
</dbReference>
<dbReference type="EMBL" id="BMZD01000004">
    <property type="protein sequence ID" value="GGZ99754.1"/>
    <property type="molecule type" value="Genomic_DNA"/>
</dbReference>
<reference evidence="2" key="2">
    <citation type="submission" date="2020-09" db="EMBL/GenBank/DDBJ databases">
        <authorList>
            <person name="Sun Q."/>
            <person name="Kim S."/>
        </authorList>
    </citation>
    <scope>NUCLEOTIDE SEQUENCE</scope>
    <source>
        <strain evidence="2">KCTC 32422</strain>
    </source>
</reference>
<keyword evidence="3" id="KW-1185">Reference proteome</keyword>
<keyword evidence="1" id="KW-0732">Signal</keyword>
<protein>
    <submittedName>
        <fullName evidence="2">ATPase</fullName>
    </submittedName>
</protein>
<organism evidence="2 3">
    <name type="scientific">Novosphingobium arvoryzae</name>
    <dbReference type="NCBI Taxonomy" id="1256514"/>
    <lineage>
        <taxon>Bacteria</taxon>
        <taxon>Pseudomonadati</taxon>
        <taxon>Pseudomonadota</taxon>
        <taxon>Alphaproteobacteria</taxon>
        <taxon>Sphingomonadales</taxon>
        <taxon>Sphingomonadaceae</taxon>
        <taxon>Novosphingobium</taxon>
    </lineage>
</organism>
<dbReference type="AlphaFoldDB" id="A0A918RJT1"/>
<dbReference type="Gene3D" id="3.30.530.20">
    <property type="match status" value="1"/>
</dbReference>
<proteinExistence type="predicted"/>